<evidence type="ECO:0000256" key="2">
    <source>
        <dbReference type="ARBA" id="ARBA00009610"/>
    </source>
</evidence>
<dbReference type="EMBL" id="KB908559">
    <property type="protein sequence ID" value="EOA87977.1"/>
    <property type="molecule type" value="Genomic_DNA"/>
</dbReference>
<evidence type="ECO:0000259" key="4">
    <source>
        <dbReference type="Pfam" id="PF10181"/>
    </source>
</evidence>
<organism evidence="5 6">
    <name type="scientific">Exserohilum turcicum (strain 28A)</name>
    <name type="common">Northern leaf blight fungus</name>
    <name type="synonym">Setosphaeria turcica</name>
    <dbReference type="NCBI Taxonomy" id="671987"/>
    <lineage>
        <taxon>Eukaryota</taxon>
        <taxon>Fungi</taxon>
        <taxon>Dikarya</taxon>
        <taxon>Ascomycota</taxon>
        <taxon>Pezizomycotina</taxon>
        <taxon>Dothideomycetes</taxon>
        <taxon>Pleosporomycetidae</taxon>
        <taxon>Pleosporales</taxon>
        <taxon>Pleosporineae</taxon>
        <taxon>Pleosporaceae</taxon>
        <taxon>Exserohilum</taxon>
    </lineage>
</organism>
<protein>
    <recommendedName>
        <fullName evidence="4">Phosphatidylinositol N-acetylglucosaminyltransferase subunit H conserved domain-containing protein</fullName>
    </recommendedName>
</protein>
<keyword evidence="3" id="KW-0472">Membrane</keyword>
<proteinExistence type="inferred from homology"/>
<dbReference type="InterPro" id="IPR019328">
    <property type="entry name" value="PIGH-H_dom"/>
</dbReference>
<reference evidence="5 6" key="2">
    <citation type="journal article" date="2013" name="PLoS Genet.">
        <title>Comparative genome structure, secondary metabolite, and effector coding capacity across Cochliobolus pathogens.</title>
        <authorList>
            <person name="Condon B.J."/>
            <person name="Leng Y."/>
            <person name="Wu D."/>
            <person name="Bushley K.E."/>
            <person name="Ohm R.A."/>
            <person name="Otillar R."/>
            <person name="Martin J."/>
            <person name="Schackwitz W."/>
            <person name="Grimwood J."/>
            <person name="MohdZainudin N."/>
            <person name="Xue C."/>
            <person name="Wang R."/>
            <person name="Manning V.A."/>
            <person name="Dhillon B."/>
            <person name="Tu Z.J."/>
            <person name="Steffenson B.J."/>
            <person name="Salamov A."/>
            <person name="Sun H."/>
            <person name="Lowry S."/>
            <person name="LaButti K."/>
            <person name="Han J."/>
            <person name="Copeland A."/>
            <person name="Lindquist E."/>
            <person name="Barry K."/>
            <person name="Schmutz J."/>
            <person name="Baker S.E."/>
            <person name="Ciuffetti L.M."/>
            <person name="Grigoriev I.V."/>
            <person name="Zhong S."/>
            <person name="Turgeon B.G."/>
        </authorList>
    </citation>
    <scope>NUCLEOTIDE SEQUENCE [LARGE SCALE GENOMIC DNA]</scope>
    <source>
        <strain evidence="6">28A</strain>
    </source>
</reference>
<dbReference type="UniPathway" id="UPA00196"/>
<dbReference type="STRING" id="671987.R0KIX1"/>
<name>R0KIX1_EXST2</name>
<dbReference type="GO" id="GO:0006506">
    <property type="term" value="P:GPI anchor biosynthetic process"/>
    <property type="evidence" value="ECO:0007669"/>
    <property type="project" value="UniProtKB-UniPathway"/>
</dbReference>
<dbReference type="GO" id="GO:0000506">
    <property type="term" value="C:glycosylphosphatidylinositol-N-acetylglucosaminyltransferase (GPI-GnT) complex"/>
    <property type="evidence" value="ECO:0007669"/>
    <property type="project" value="InterPro"/>
</dbReference>
<dbReference type="AlphaFoldDB" id="R0KIX1"/>
<evidence type="ECO:0000256" key="3">
    <source>
        <dbReference type="SAM" id="Phobius"/>
    </source>
</evidence>
<keyword evidence="6" id="KW-1185">Reference proteome</keyword>
<dbReference type="RefSeq" id="XP_008024476.1">
    <property type="nucleotide sequence ID" value="XM_008026285.1"/>
</dbReference>
<evidence type="ECO:0000313" key="5">
    <source>
        <dbReference type="EMBL" id="EOA87977.1"/>
    </source>
</evidence>
<dbReference type="Pfam" id="PF10181">
    <property type="entry name" value="PIG-H"/>
    <property type="match status" value="1"/>
</dbReference>
<dbReference type="InterPro" id="IPR044215">
    <property type="entry name" value="PIG-H"/>
</dbReference>
<comment type="similarity">
    <text evidence="2">Belongs to the PIGH family.</text>
</comment>
<reference evidence="5 6" key="1">
    <citation type="journal article" date="2012" name="PLoS Pathog.">
        <title>Diverse lifestyles and strategies of plant pathogenesis encoded in the genomes of eighteen Dothideomycetes fungi.</title>
        <authorList>
            <person name="Ohm R.A."/>
            <person name="Feau N."/>
            <person name="Henrissat B."/>
            <person name="Schoch C.L."/>
            <person name="Horwitz B.A."/>
            <person name="Barry K.W."/>
            <person name="Condon B.J."/>
            <person name="Copeland A.C."/>
            <person name="Dhillon B."/>
            <person name="Glaser F."/>
            <person name="Hesse C.N."/>
            <person name="Kosti I."/>
            <person name="LaButti K."/>
            <person name="Lindquist E.A."/>
            <person name="Lucas S."/>
            <person name="Salamov A.A."/>
            <person name="Bradshaw R.E."/>
            <person name="Ciuffetti L."/>
            <person name="Hamelin R.C."/>
            <person name="Kema G.H.J."/>
            <person name="Lawrence C."/>
            <person name="Scott J.A."/>
            <person name="Spatafora J.W."/>
            <person name="Turgeon B.G."/>
            <person name="de Wit P.J.G.M."/>
            <person name="Zhong S."/>
            <person name="Goodwin S.B."/>
            <person name="Grigoriev I.V."/>
        </authorList>
    </citation>
    <scope>NUCLEOTIDE SEQUENCE [LARGE SCALE GENOMIC DNA]</scope>
    <source>
        <strain evidence="6">28A</strain>
    </source>
</reference>
<dbReference type="OrthoDB" id="6256716at2759"/>
<dbReference type="eggNOG" id="KOG4551">
    <property type="taxonomic scope" value="Eukaryota"/>
</dbReference>
<dbReference type="GeneID" id="19395318"/>
<gene>
    <name evidence="5" type="ORF">SETTUDRAFT_108682</name>
</gene>
<accession>R0KIX1</accession>
<evidence type="ECO:0000313" key="6">
    <source>
        <dbReference type="Proteomes" id="UP000016935"/>
    </source>
</evidence>
<feature type="domain" description="Phosphatidylinositol N-acetylglucosaminyltransferase subunit H conserved" evidence="4">
    <location>
        <begin position="122"/>
        <end position="187"/>
    </location>
</feature>
<keyword evidence="3" id="KW-1133">Transmembrane helix</keyword>
<keyword evidence="3" id="KW-0812">Transmembrane</keyword>
<comment type="pathway">
    <text evidence="1">Glycolipid biosynthesis; glycosylphosphatidylinositol-anchor biosynthesis.</text>
</comment>
<dbReference type="Proteomes" id="UP000016935">
    <property type="component" value="Unassembled WGS sequence"/>
</dbReference>
<feature type="transmembrane region" description="Helical" evidence="3">
    <location>
        <begin position="43"/>
        <end position="65"/>
    </location>
</feature>
<dbReference type="PANTHER" id="PTHR15231">
    <property type="entry name" value="PHOSPHATIDYLINOSITOL N-ACETYLGLUCOSAMINYLTRANSFERASE SUBUNIT H"/>
    <property type="match status" value="1"/>
</dbReference>
<evidence type="ECO:0000256" key="1">
    <source>
        <dbReference type="ARBA" id="ARBA00004687"/>
    </source>
</evidence>
<dbReference type="PANTHER" id="PTHR15231:SF1">
    <property type="entry name" value="PHOSPHATIDYLINOSITOL N-ACETYLGLUCOSAMINYLTRANSFERASE SUBUNIT H"/>
    <property type="match status" value="1"/>
</dbReference>
<dbReference type="HOGENOM" id="CLU_054079_0_0_1"/>
<sequence length="228" mass="25943">MSSLISRLTSPPAQTLHVLQPTSSTIKYTVSTRPVPKTVPARIGYYVGILIRAVLGVTSALLLWLKWRISNELSTLFLQDALGWEGEGQLVKMVEAFKWRYLIPSTLFVIFLVLRRNYTEESLTMLRGLGLQTSTSSSTYLQTPTTRFIPTTCIQDIFIHEAFKGFEVRFYLVIVVEGEDEVVVVFPNLLPRREVLEVVWRGVRRGLWEQGGPKPKAEVKENNEKVET</sequence>